<feature type="transmembrane region" description="Helical" evidence="1">
    <location>
        <begin position="115"/>
        <end position="136"/>
    </location>
</feature>
<dbReference type="Pfam" id="PF02517">
    <property type="entry name" value="Rce1-like"/>
    <property type="match status" value="1"/>
</dbReference>
<evidence type="ECO:0000259" key="2">
    <source>
        <dbReference type="Pfam" id="PF02517"/>
    </source>
</evidence>
<feature type="domain" description="CAAX prenyl protease 2/Lysostaphin resistance protein A-like" evidence="2">
    <location>
        <begin position="86"/>
        <end position="181"/>
    </location>
</feature>
<keyword evidence="1" id="KW-0812">Transmembrane</keyword>
<dbReference type="Proteomes" id="UP001239267">
    <property type="component" value="Unassembled WGS sequence"/>
</dbReference>
<feature type="transmembrane region" description="Helical" evidence="1">
    <location>
        <begin position="142"/>
        <end position="162"/>
    </location>
</feature>
<protein>
    <submittedName>
        <fullName evidence="3">Membrane protease YdiL (CAAX protease family)</fullName>
    </submittedName>
</protein>
<proteinExistence type="predicted"/>
<dbReference type="InterPro" id="IPR003675">
    <property type="entry name" value="Rce1/LyrA-like_dom"/>
</dbReference>
<keyword evidence="4" id="KW-1185">Reference proteome</keyword>
<accession>A0AAJ1SRU9</accession>
<keyword evidence="1" id="KW-1133">Transmembrane helix</keyword>
<sequence length="235" mass="24503">MLVLVLLAAVVNLGAAFVLDTVTGWDSLYRRLGGVLVLAAMAVAVAAFTRFPFTWTVRSGRLLILPAVLAVLPFFAGVQSVETTVLTAILIGEAATGVFEELWFRGLALSALGPWSPMAAAITVSALFGLSHLANIAYGADVAVTAAQVVGAFTFGVGYAALRMRTIALWPLMILHAVTDISLAIGNVTGGLRWGIMIGSDTVLLIYGIILLRQLPAGTTVGDAVGARRTTPARP</sequence>
<gene>
    <name evidence="3" type="ORF">J2T23_000628</name>
</gene>
<evidence type="ECO:0000313" key="3">
    <source>
        <dbReference type="EMBL" id="MDQ0144754.1"/>
    </source>
</evidence>
<name>A0AAJ1SRU9_9MICC</name>
<feature type="transmembrane region" description="Helical" evidence="1">
    <location>
        <begin position="194"/>
        <end position="212"/>
    </location>
</feature>
<reference evidence="3 4" key="1">
    <citation type="submission" date="2023-07" db="EMBL/GenBank/DDBJ databases">
        <title>Sorghum-associated microbial communities from plants grown in Nebraska, USA.</title>
        <authorList>
            <person name="Schachtman D."/>
        </authorList>
    </citation>
    <scope>NUCLEOTIDE SEQUENCE [LARGE SCALE GENOMIC DNA]</scope>
    <source>
        <strain evidence="3 4">DS1001</strain>
    </source>
</reference>
<dbReference type="GO" id="GO:0006508">
    <property type="term" value="P:proteolysis"/>
    <property type="evidence" value="ECO:0007669"/>
    <property type="project" value="UniProtKB-KW"/>
</dbReference>
<evidence type="ECO:0000313" key="4">
    <source>
        <dbReference type="Proteomes" id="UP001239267"/>
    </source>
</evidence>
<feature type="transmembrane region" description="Helical" evidence="1">
    <location>
        <begin position="32"/>
        <end position="53"/>
    </location>
</feature>
<dbReference type="GO" id="GO:0080120">
    <property type="term" value="P:CAAX-box protein maturation"/>
    <property type="evidence" value="ECO:0007669"/>
    <property type="project" value="UniProtKB-ARBA"/>
</dbReference>
<evidence type="ECO:0000256" key="1">
    <source>
        <dbReference type="SAM" id="Phobius"/>
    </source>
</evidence>
<keyword evidence="3" id="KW-0378">Hydrolase</keyword>
<dbReference type="RefSeq" id="WP_307357082.1">
    <property type="nucleotide sequence ID" value="NZ_JAUSTB010000001.1"/>
</dbReference>
<feature type="transmembrane region" description="Helical" evidence="1">
    <location>
        <begin position="60"/>
        <end position="78"/>
    </location>
</feature>
<dbReference type="GO" id="GO:0004175">
    <property type="term" value="F:endopeptidase activity"/>
    <property type="evidence" value="ECO:0007669"/>
    <property type="project" value="UniProtKB-ARBA"/>
</dbReference>
<dbReference type="AlphaFoldDB" id="A0AAJ1SRU9"/>
<feature type="transmembrane region" description="Helical" evidence="1">
    <location>
        <begin position="169"/>
        <end position="188"/>
    </location>
</feature>
<keyword evidence="3" id="KW-0645">Protease</keyword>
<comment type="caution">
    <text evidence="3">The sequence shown here is derived from an EMBL/GenBank/DDBJ whole genome shotgun (WGS) entry which is preliminary data.</text>
</comment>
<organism evidence="3 4">
    <name type="scientific">Pseudarthrobacter niigatensis</name>
    <dbReference type="NCBI Taxonomy" id="369935"/>
    <lineage>
        <taxon>Bacteria</taxon>
        <taxon>Bacillati</taxon>
        <taxon>Actinomycetota</taxon>
        <taxon>Actinomycetes</taxon>
        <taxon>Micrococcales</taxon>
        <taxon>Micrococcaceae</taxon>
        <taxon>Pseudarthrobacter</taxon>
    </lineage>
</organism>
<keyword evidence="1" id="KW-0472">Membrane</keyword>
<dbReference type="EMBL" id="JAUSTB010000001">
    <property type="protein sequence ID" value="MDQ0144754.1"/>
    <property type="molecule type" value="Genomic_DNA"/>
</dbReference>